<feature type="compositionally biased region" description="Low complexity" evidence="2">
    <location>
        <begin position="640"/>
        <end position="655"/>
    </location>
</feature>
<reference evidence="4" key="1">
    <citation type="journal article" date="2011" name="PLoS ONE">
        <title>A deep insight into the sialotranscriptome of the gulf coast tick, Amblyomma maculatum.</title>
        <authorList>
            <person name="Karim S."/>
            <person name="Singh P."/>
            <person name="Ribeiro J.M."/>
        </authorList>
    </citation>
    <scope>NUCLEOTIDE SEQUENCE</scope>
    <source>
        <tissue evidence="4">Salivary gland</tissue>
    </source>
</reference>
<dbReference type="Pfam" id="PF00596">
    <property type="entry name" value="Aldolase_II"/>
    <property type="match status" value="1"/>
</dbReference>
<dbReference type="SMART" id="SM01007">
    <property type="entry name" value="Aldolase_II"/>
    <property type="match status" value="1"/>
</dbReference>
<feature type="compositionally biased region" description="Basic and acidic residues" evidence="2">
    <location>
        <begin position="692"/>
        <end position="716"/>
    </location>
</feature>
<dbReference type="PANTHER" id="PTHR10672:SF3">
    <property type="entry name" value="PROTEIN HU-LI TAI SHAO"/>
    <property type="match status" value="1"/>
</dbReference>
<name>G3MJC1_AMBMU</name>
<dbReference type="AlphaFoldDB" id="G3MJC1"/>
<feature type="region of interest" description="Disordered" evidence="2">
    <location>
        <begin position="1"/>
        <end position="38"/>
    </location>
</feature>
<dbReference type="GO" id="GO:0005886">
    <property type="term" value="C:plasma membrane"/>
    <property type="evidence" value="ECO:0007669"/>
    <property type="project" value="UniProtKB-SubCell"/>
</dbReference>
<dbReference type="EMBL" id="JO841972">
    <property type="protein sequence ID" value="AEO33589.1"/>
    <property type="molecule type" value="mRNA"/>
</dbReference>
<feature type="region of interest" description="Disordered" evidence="2">
    <location>
        <begin position="330"/>
        <end position="362"/>
    </location>
</feature>
<accession>G3MJC1</accession>
<dbReference type="SUPFAM" id="SSF53639">
    <property type="entry name" value="AraD/HMP-PK domain-like"/>
    <property type="match status" value="1"/>
</dbReference>
<dbReference type="GO" id="GO:0051015">
    <property type="term" value="F:actin filament binding"/>
    <property type="evidence" value="ECO:0007669"/>
    <property type="project" value="TreeGrafter"/>
</dbReference>
<evidence type="ECO:0000313" key="4">
    <source>
        <dbReference type="EMBL" id="AEO33589.1"/>
    </source>
</evidence>
<organism evidence="4">
    <name type="scientific">Amblyomma maculatum</name>
    <name type="common">Gulf Coast tick</name>
    <dbReference type="NCBI Taxonomy" id="34609"/>
    <lineage>
        <taxon>Eukaryota</taxon>
        <taxon>Metazoa</taxon>
        <taxon>Ecdysozoa</taxon>
        <taxon>Arthropoda</taxon>
        <taxon>Chelicerata</taxon>
        <taxon>Arachnida</taxon>
        <taxon>Acari</taxon>
        <taxon>Parasitiformes</taxon>
        <taxon>Ixodida</taxon>
        <taxon>Ixodoidea</taxon>
        <taxon>Ixodidae</taxon>
        <taxon>Amblyomminae</taxon>
        <taxon>Amblyomma</taxon>
    </lineage>
</organism>
<feature type="non-terminal residue" evidence="4">
    <location>
        <position position="1"/>
    </location>
</feature>
<dbReference type="Gene3D" id="3.40.225.10">
    <property type="entry name" value="Class II aldolase/adducin N-terminal domain"/>
    <property type="match status" value="1"/>
</dbReference>
<feature type="domain" description="Class II aldolase/adducin N-terminal" evidence="3">
    <location>
        <begin position="132"/>
        <end position="311"/>
    </location>
</feature>
<dbReference type="InterPro" id="IPR051017">
    <property type="entry name" value="Aldolase-II_Adducin_sf"/>
</dbReference>
<protein>
    <recommendedName>
        <fullName evidence="3">Class II aldolase/adducin N-terminal domain-containing protein</fullName>
    </recommendedName>
</protein>
<feature type="region of interest" description="Disordered" evidence="2">
    <location>
        <begin position="610"/>
        <end position="796"/>
    </location>
</feature>
<dbReference type="GO" id="GO:0005856">
    <property type="term" value="C:cytoskeleton"/>
    <property type="evidence" value="ECO:0007669"/>
    <property type="project" value="TreeGrafter"/>
</dbReference>
<dbReference type="GO" id="GO:0014069">
    <property type="term" value="C:postsynaptic density"/>
    <property type="evidence" value="ECO:0007669"/>
    <property type="project" value="TreeGrafter"/>
</dbReference>
<feature type="compositionally biased region" description="Basic and acidic residues" evidence="2">
    <location>
        <begin position="350"/>
        <end position="360"/>
    </location>
</feature>
<evidence type="ECO:0000256" key="1">
    <source>
        <dbReference type="ARBA" id="ARBA00006274"/>
    </source>
</evidence>
<dbReference type="InterPro" id="IPR036409">
    <property type="entry name" value="Aldolase_II/adducin_N_sf"/>
</dbReference>
<dbReference type="PANTHER" id="PTHR10672">
    <property type="entry name" value="ADDUCIN"/>
    <property type="match status" value="1"/>
</dbReference>
<feature type="compositionally biased region" description="Basic and acidic residues" evidence="2">
    <location>
        <begin position="330"/>
        <end position="343"/>
    </location>
</feature>
<evidence type="ECO:0000259" key="3">
    <source>
        <dbReference type="SMART" id="SM01007"/>
    </source>
</evidence>
<feature type="compositionally biased region" description="Basic and acidic residues" evidence="2">
    <location>
        <begin position="726"/>
        <end position="742"/>
    </location>
</feature>
<comment type="similarity">
    <text evidence="1">Belongs to the aldolase class II family. Adducin subfamily.</text>
</comment>
<dbReference type="InterPro" id="IPR001303">
    <property type="entry name" value="Aldolase_II/adducin_N"/>
</dbReference>
<proteinExistence type="evidence at transcript level"/>
<sequence>RTMAETKAQTNGLSDGQAKAERYDPDDPEAQRQMWRPPDIEQDMKEMERRKRVEMIMNSQLFREELERIIESQLSEGYTPSNMAALQQVTELLLPHATKQSTIRGGRCLVPINDVRGIDGLRYSKGEKLLRCKLASLCRLLDAYGWTTAAFNHITLRVSQDQEHFLVNPFGLLYHEVTASSLLKLDMQSNVIDSGTTTFHFNRPSYMIHAAIHANRPDIKCIIHLQHPPCVAVSSLKQGLLPITPDAALLGEIAYHEYKGSSADTLEIARSLGPNSKVLFLRNHGVLICGDSVEDAFSNLCSTIEACETQMKLAPIGFDNVHLISEEAQRSMREEHARLKGADEPVPGGDEDKEKAEPKEKPKRWRPCDIVFEAHMRTLDNSGHRTGYIYRQPLMRNEQPRLKTDVEVPPSASSIAQFLEEDKWLSPLKKLLDGRKTQDKLRWVNSPNTYQRVEVLETGTADPKKITKWVEVGGSGEADSWVQEGSPSHSTSVKIDTSHQFVPKGTDPAEFKRKQKELKENRLNSKINAGPQSNLLDGVTWEEVKKMQDAVASATGDQVVLVGAASKGIIQRDYQHNAMVYKTAYSKNPFDNITDSELEDYKRLVERKQRGESIDDDVPDSLKPLLVEPVAVPSQGPQRTSSPLQSPAQSPTSPASDEEDSKSSARVKRSLSSRLATEEEERIVPQQFGRRAQSERKPKRQSDAPVNGDEKLRSAESGDVSAASRSSKESSPVKDVEGESPKKDKKKKKGGLRTPSFLKKEEAPQGEGGQGKGCFRVAEPEPVAPPPILQVSPPQL</sequence>
<evidence type="ECO:0000256" key="2">
    <source>
        <dbReference type="SAM" id="MobiDB-lite"/>
    </source>
</evidence>
<feature type="non-terminal residue" evidence="4">
    <location>
        <position position="796"/>
    </location>
</feature>